<dbReference type="EMBL" id="CAFBLE010000009">
    <property type="protein sequence ID" value="CAB4871928.1"/>
    <property type="molecule type" value="Genomic_DNA"/>
</dbReference>
<protein>
    <submittedName>
        <fullName evidence="5">Unannotated protein</fullName>
    </submittedName>
</protein>
<reference evidence="5" key="1">
    <citation type="submission" date="2020-05" db="EMBL/GenBank/DDBJ databases">
        <authorList>
            <person name="Chiriac C."/>
            <person name="Salcher M."/>
            <person name="Ghai R."/>
            <person name="Kavagutti S V."/>
        </authorList>
    </citation>
    <scope>NUCLEOTIDE SEQUENCE</scope>
</reference>
<name>A0A6J7U4I3_9ZZZZ</name>
<dbReference type="AlphaFoldDB" id="A0A6J7U4I3"/>
<evidence type="ECO:0000313" key="2">
    <source>
        <dbReference type="EMBL" id="CAB4753523.1"/>
    </source>
</evidence>
<dbReference type="EMBL" id="CAFBQL010000007">
    <property type="protein sequence ID" value="CAB5061494.1"/>
    <property type="molecule type" value="Genomic_DNA"/>
</dbReference>
<evidence type="ECO:0000313" key="5">
    <source>
        <dbReference type="EMBL" id="CAB5061494.1"/>
    </source>
</evidence>
<dbReference type="EMBL" id="CAFBMV010000007">
    <property type="protein sequence ID" value="CAB4927573.1"/>
    <property type="molecule type" value="Genomic_DNA"/>
</dbReference>
<proteinExistence type="predicted"/>
<dbReference type="EMBL" id="CAEZZC010000012">
    <property type="protein sequence ID" value="CAB4753523.1"/>
    <property type="molecule type" value="Genomic_DNA"/>
</dbReference>
<organism evidence="5">
    <name type="scientific">freshwater metagenome</name>
    <dbReference type="NCBI Taxonomy" id="449393"/>
    <lineage>
        <taxon>unclassified sequences</taxon>
        <taxon>metagenomes</taxon>
        <taxon>ecological metagenomes</taxon>
    </lineage>
</organism>
<evidence type="ECO:0000313" key="1">
    <source>
        <dbReference type="EMBL" id="CAB4670660.1"/>
    </source>
</evidence>
<evidence type="ECO:0000313" key="4">
    <source>
        <dbReference type="EMBL" id="CAB4927573.1"/>
    </source>
</evidence>
<dbReference type="EMBL" id="CAEZWT010000037">
    <property type="protein sequence ID" value="CAB4670660.1"/>
    <property type="molecule type" value="Genomic_DNA"/>
</dbReference>
<gene>
    <name evidence="1" type="ORF">UFOPK2289_01117</name>
    <name evidence="2" type="ORF">UFOPK2822_00961</name>
    <name evidence="3" type="ORF">UFOPK3346_01085</name>
    <name evidence="4" type="ORF">UFOPK3670_01070</name>
    <name evidence="5" type="ORF">UFOPK4308_01116</name>
</gene>
<accession>A0A6J7U4I3</accession>
<sequence length="137" mass="15936">MSTEEWKMQTLAHWATLDLEGYCNKLGISYHINFKDPLERSASSVNPFAGKKFTWMANSAIAFGVLHLHPVDTPQAQTTWEEWFIHSDGLHHHVLRNYIFDDATDSWLGEDPDHPAEVCNIQWHLYNDTDMRPLDLR</sequence>
<evidence type="ECO:0000313" key="3">
    <source>
        <dbReference type="EMBL" id="CAB4871928.1"/>
    </source>
</evidence>